<sequence>MTLRNKSALAANLLGVVSTRMLIRNTAVQVMARIESFNQAVSGARVFASAATGLGTFFDANHVCAGSLFDQVALDPGRLASPTDQIGLRQYCEVLELAARRSHDPTLGLRYGQQFKPEMLGLIGHIALSSPTLLAAAENLAAYFGYHQEDTVTELLKANGTYRLTYAIRSPRISERRQDAVVTLGMYVNVFRHGAGAEWCPQEVHLEHARTEDWREIEQAFGAPVRFGQDTNALVFRHDQALRAMPGANLPLLDLLCATIMRMGMAGGTVSLRDRIRAYVRSNLSVRDLTLQDASDALGIPRWTLQRRLAEDNTSFADIADGLRREISEYYLASTDQSISDISHLLGYSEISAFTRAFRRWHGVPPKQYRKSHAG</sequence>
<comment type="caution">
    <text evidence="5">The sequence shown here is derived from an EMBL/GenBank/DDBJ whole genome shotgun (WGS) entry which is preliminary data.</text>
</comment>
<dbReference type="Pfam" id="PF12833">
    <property type="entry name" value="HTH_18"/>
    <property type="match status" value="1"/>
</dbReference>
<organism evidence="5 6">
    <name type="scientific">Methylobacterium terricola</name>
    <dbReference type="NCBI Taxonomy" id="2583531"/>
    <lineage>
        <taxon>Bacteria</taxon>
        <taxon>Pseudomonadati</taxon>
        <taxon>Pseudomonadota</taxon>
        <taxon>Alphaproteobacteria</taxon>
        <taxon>Hyphomicrobiales</taxon>
        <taxon>Methylobacteriaceae</taxon>
        <taxon>Methylobacterium</taxon>
    </lineage>
</organism>
<dbReference type="OrthoDB" id="9805730at2"/>
<name>A0A5C4LJ01_9HYPH</name>
<accession>A0A5C4LJ01</accession>
<dbReference type="PRINTS" id="PR00032">
    <property type="entry name" value="HTHARAC"/>
</dbReference>
<keyword evidence="1" id="KW-0805">Transcription regulation</keyword>
<dbReference type="GO" id="GO:0000976">
    <property type="term" value="F:transcription cis-regulatory region binding"/>
    <property type="evidence" value="ECO:0007669"/>
    <property type="project" value="TreeGrafter"/>
</dbReference>
<evidence type="ECO:0000256" key="3">
    <source>
        <dbReference type="ARBA" id="ARBA00023163"/>
    </source>
</evidence>
<dbReference type="Proteomes" id="UP000305267">
    <property type="component" value="Unassembled WGS sequence"/>
</dbReference>
<dbReference type="Pfam" id="PF12625">
    <property type="entry name" value="Arabinose_bd"/>
    <property type="match status" value="1"/>
</dbReference>
<protein>
    <submittedName>
        <fullName evidence="5">AraC family transcriptional regulator</fullName>
    </submittedName>
</protein>
<dbReference type="RefSeq" id="WP_139036384.1">
    <property type="nucleotide sequence ID" value="NZ_VDDA01000005.1"/>
</dbReference>
<dbReference type="SMART" id="SM00342">
    <property type="entry name" value="HTH_ARAC"/>
    <property type="match status" value="1"/>
</dbReference>
<dbReference type="PANTHER" id="PTHR47894:SF4">
    <property type="entry name" value="HTH-TYPE TRANSCRIPTIONAL REGULATOR GADX"/>
    <property type="match status" value="1"/>
</dbReference>
<evidence type="ECO:0000256" key="2">
    <source>
        <dbReference type="ARBA" id="ARBA00023125"/>
    </source>
</evidence>
<evidence type="ECO:0000313" key="5">
    <source>
        <dbReference type="EMBL" id="TNC12846.1"/>
    </source>
</evidence>
<keyword evidence="2" id="KW-0238">DNA-binding</keyword>
<dbReference type="PANTHER" id="PTHR47894">
    <property type="entry name" value="HTH-TYPE TRANSCRIPTIONAL REGULATOR GADX"/>
    <property type="match status" value="1"/>
</dbReference>
<dbReference type="EMBL" id="VDDA01000005">
    <property type="protein sequence ID" value="TNC12846.1"/>
    <property type="molecule type" value="Genomic_DNA"/>
</dbReference>
<keyword evidence="6" id="KW-1185">Reference proteome</keyword>
<dbReference type="Gene3D" id="1.10.10.60">
    <property type="entry name" value="Homeodomain-like"/>
    <property type="match status" value="1"/>
</dbReference>
<dbReference type="GO" id="GO:0005829">
    <property type="term" value="C:cytosol"/>
    <property type="evidence" value="ECO:0007669"/>
    <property type="project" value="TreeGrafter"/>
</dbReference>
<dbReference type="PROSITE" id="PS01124">
    <property type="entry name" value="HTH_ARAC_FAMILY_2"/>
    <property type="match status" value="1"/>
</dbReference>
<dbReference type="AlphaFoldDB" id="A0A5C4LJ01"/>
<dbReference type="InterPro" id="IPR032687">
    <property type="entry name" value="AraC-type_N"/>
</dbReference>
<dbReference type="SUPFAM" id="SSF46689">
    <property type="entry name" value="Homeodomain-like"/>
    <property type="match status" value="1"/>
</dbReference>
<evidence type="ECO:0000313" key="6">
    <source>
        <dbReference type="Proteomes" id="UP000305267"/>
    </source>
</evidence>
<reference evidence="5 6" key="1">
    <citation type="submission" date="2019-06" db="EMBL/GenBank/DDBJ databases">
        <title>Genome of Methylobacterium sp. 17Sr1-39.</title>
        <authorList>
            <person name="Seo T."/>
        </authorList>
    </citation>
    <scope>NUCLEOTIDE SEQUENCE [LARGE SCALE GENOMIC DNA]</scope>
    <source>
        <strain evidence="5 6">17Sr1-39</strain>
    </source>
</reference>
<keyword evidence="3" id="KW-0804">Transcription</keyword>
<evidence type="ECO:0000256" key="1">
    <source>
        <dbReference type="ARBA" id="ARBA00023015"/>
    </source>
</evidence>
<feature type="domain" description="HTH araC/xylS-type" evidence="4">
    <location>
        <begin position="274"/>
        <end position="372"/>
    </location>
</feature>
<dbReference type="InterPro" id="IPR009057">
    <property type="entry name" value="Homeodomain-like_sf"/>
</dbReference>
<dbReference type="InterPro" id="IPR018060">
    <property type="entry name" value="HTH_AraC"/>
</dbReference>
<proteinExistence type="predicted"/>
<gene>
    <name evidence="5" type="ORF">FF100_14420</name>
</gene>
<evidence type="ECO:0000259" key="4">
    <source>
        <dbReference type="PROSITE" id="PS01124"/>
    </source>
</evidence>
<dbReference type="GO" id="GO:0003700">
    <property type="term" value="F:DNA-binding transcription factor activity"/>
    <property type="evidence" value="ECO:0007669"/>
    <property type="project" value="InterPro"/>
</dbReference>
<dbReference type="InterPro" id="IPR020449">
    <property type="entry name" value="Tscrpt_reg_AraC-type_HTH"/>
</dbReference>